<keyword evidence="3 7" id="KW-0812">Transmembrane</keyword>
<feature type="domain" description="MacB-like periplasmic core" evidence="9">
    <location>
        <begin position="19"/>
        <end position="231"/>
    </location>
</feature>
<evidence type="ECO:0000313" key="11">
    <source>
        <dbReference type="Proteomes" id="UP000738431"/>
    </source>
</evidence>
<feature type="transmembrane region" description="Helical" evidence="7">
    <location>
        <begin position="673"/>
        <end position="702"/>
    </location>
</feature>
<evidence type="ECO:0000259" key="8">
    <source>
        <dbReference type="Pfam" id="PF02687"/>
    </source>
</evidence>
<reference evidence="10 11" key="2">
    <citation type="submission" date="2023-12" db="EMBL/GenBank/DDBJ databases">
        <title>Description of an unclassified Opitutus bacterium of Verrucomicrobiota.</title>
        <authorList>
            <person name="Zhang D.-F."/>
        </authorList>
    </citation>
    <scope>NUCLEOTIDE SEQUENCE [LARGE SCALE GENOMIC DNA]</scope>
    <source>
        <strain evidence="10 11">WL0086</strain>
    </source>
</reference>
<evidence type="ECO:0000256" key="4">
    <source>
        <dbReference type="ARBA" id="ARBA00022989"/>
    </source>
</evidence>
<reference evidence="10 11" key="1">
    <citation type="submission" date="2021-08" db="EMBL/GenBank/DDBJ databases">
        <authorList>
            <person name="Zhang D."/>
            <person name="Zhang A."/>
            <person name="Wang L."/>
        </authorList>
    </citation>
    <scope>NUCLEOTIDE SEQUENCE [LARGE SCALE GENOMIC DNA]</scope>
    <source>
        <strain evidence="10 11">WL0086</strain>
    </source>
</reference>
<dbReference type="RefSeq" id="WP_221032495.1">
    <property type="nucleotide sequence ID" value="NZ_CP139781.1"/>
</dbReference>
<dbReference type="PANTHER" id="PTHR30572">
    <property type="entry name" value="MEMBRANE COMPONENT OF TRANSPORTER-RELATED"/>
    <property type="match status" value="1"/>
</dbReference>
<comment type="similarity">
    <text evidence="6">Belongs to the ABC-4 integral membrane protein family.</text>
</comment>
<dbReference type="Pfam" id="PF02687">
    <property type="entry name" value="FtsX"/>
    <property type="match status" value="2"/>
</dbReference>
<dbReference type="Pfam" id="PF12704">
    <property type="entry name" value="MacB_PCD"/>
    <property type="match status" value="2"/>
</dbReference>
<keyword evidence="2" id="KW-1003">Cell membrane</keyword>
<accession>A0ABZ1CDK6</accession>
<dbReference type="EMBL" id="CP139781">
    <property type="protein sequence ID" value="WRQ88380.1"/>
    <property type="molecule type" value="Genomic_DNA"/>
</dbReference>
<protein>
    <submittedName>
        <fullName evidence="10">ABC transporter permease</fullName>
    </submittedName>
</protein>
<feature type="domain" description="MacB-like periplasmic core" evidence="9">
    <location>
        <begin position="452"/>
        <end position="634"/>
    </location>
</feature>
<comment type="subcellular location">
    <subcellularLocation>
        <location evidence="1">Cell membrane</location>
        <topology evidence="1">Multi-pass membrane protein</topology>
    </subcellularLocation>
</comment>
<organism evidence="10 11">
    <name type="scientific">Actomonas aquatica</name>
    <dbReference type="NCBI Taxonomy" id="2866162"/>
    <lineage>
        <taxon>Bacteria</taxon>
        <taxon>Pseudomonadati</taxon>
        <taxon>Verrucomicrobiota</taxon>
        <taxon>Opitutia</taxon>
        <taxon>Opitutales</taxon>
        <taxon>Opitutaceae</taxon>
        <taxon>Actomonas</taxon>
    </lineage>
</organism>
<name>A0ABZ1CDK6_9BACT</name>
<evidence type="ECO:0000256" key="2">
    <source>
        <dbReference type="ARBA" id="ARBA00022475"/>
    </source>
</evidence>
<feature type="transmembrane region" description="Helical" evidence="7">
    <location>
        <begin position="266"/>
        <end position="291"/>
    </location>
</feature>
<feature type="transmembrane region" description="Helical" evidence="7">
    <location>
        <begin position="764"/>
        <end position="783"/>
    </location>
</feature>
<dbReference type="NCBIfam" id="TIGR03434">
    <property type="entry name" value="ADOP"/>
    <property type="match status" value="1"/>
</dbReference>
<feature type="transmembrane region" description="Helical" evidence="7">
    <location>
        <begin position="358"/>
        <end position="380"/>
    </location>
</feature>
<evidence type="ECO:0000256" key="3">
    <source>
        <dbReference type="ARBA" id="ARBA00022692"/>
    </source>
</evidence>
<gene>
    <name evidence="10" type="ORF">K1X11_003125</name>
</gene>
<evidence type="ECO:0000256" key="1">
    <source>
        <dbReference type="ARBA" id="ARBA00004651"/>
    </source>
</evidence>
<proteinExistence type="inferred from homology"/>
<dbReference type="Proteomes" id="UP000738431">
    <property type="component" value="Chromosome"/>
</dbReference>
<evidence type="ECO:0000256" key="7">
    <source>
        <dbReference type="SAM" id="Phobius"/>
    </source>
</evidence>
<feature type="transmembrane region" description="Helical" evidence="7">
    <location>
        <begin position="312"/>
        <end position="338"/>
    </location>
</feature>
<dbReference type="InterPro" id="IPR050250">
    <property type="entry name" value="Macrolide_Exporter_MacB"/>
</dbReference>
<sequence>MLTLRHALRQLFKSPGFAALTILTLGLGIGATSAMFTVVNSVLLQPVSYPRSEELVVIRQNNLPRFPTFSLCPADYLDFEREADQFSAMYASRSRARILTGNGDPERVSTLAVTDGYFDTLLVQPILGRAFTPEENEPDGGRAVVLLHHYWQSHLGGRAAVLGETLTLDGEVFTIVGIMPPDFRRDAGFDMLTPMAFSAEERTNRGGHYISGVGRLAPGATAESAQAQLVAISARLATDFPDTNTGWSAFIVPILEWNTGNARPTLLTLLGAVGFLLLIACANVGNLVLARATDRHHELSVRAALGAARSRILGMLLTENVLLGLFGGALGLLVAYWGVDLLMALGSEEIPRSIEVGLDWRAVAFTTVLSILTGIFFGLAPAWQVRDLNLADALKTGARGGGADRSRQRFRNTLVVVEIMLALVLLNASGLMAQSFRRLLNTDPGFNPTHTWMAQFGIPQGRYDTPEKRTDFVRQAEAELAAIPGVEAVGTTVIMPMTGNDYVLQISFPDRPVVPGQEVSADYTATSPGYFNAMGIPILRGRAFTEQDRADAPPVAIVSESFARQFFPDGDALGERFSISNRPEPVWREIVAIVPDIKQAGLDQTATAQMYEPFAQSPHGFLSMVVRTGSAAGTTGLPQAIRQAIFNVDPAQPVFRLADVESLIADSVSRRRFGLTLLGVFSGLSLPLAALGIYGVIAYAVMQRTREFGVRMALGAQGRQVLGLVVRDGLRLLAWGVGLGSLVSLAAGGLLASQLHETSPRDPLILAAVALTLSVVALAACLLPARRATRVNPVEALRAE</sequence>
<feature type="transmembrane region" description="Helical" evidence="7">
    <location>
        <begin position="414"/>
        <end position="433"/>
    </location>
</feature>
<feature type="domain" description="ABC3 transporter permease C-terminal" evidence="8">
    <location>
        <begin position="680"/>
        <end position="793"/>
    </location>
</feature>
<feature type="transmembrane region" description="Helical" evidence="7">
    <location>
        <begin position="732"/>
        <end position="752"/>
    </location>
</feature>
<dbReference type="PANTHER" id="PTHR30572:SF4">
    <property type="entry name" value="ABC TRANSPORTER PERMEASE YTRF"/>
    <property type="match status" value="1"/>
</dbReference>
<evidence type="ECO:0000256" key="5">
    <source>
        <dbReference type="ARBA" id="ARBA00023136"/>
    </source>
</evidence>
<dbReference type="InterPro" id="IPR017800">
    <property type="entry name" value="ADOP"/>
</dbReference>
<dbReference type="InterPro" id="IPR025857">
    <property type="entry name" value="MacB_PCD"/>
</dbReference>
<evidence type="ECO:0000313" key="10">
    <source>
        <dbReference type="EMBL" id="WRQ88380.1"/>
    </source>
</evidence>
<keyword evidence="5 7" id="KW-0472">Membrane</keyword>
<keyword evidence="4 7" id="KW-1133">Transmembrane helix</keyword>
<dbReference type="InterPro" id="IPR003838">
    <property type="entry name" value="ABC3_permease_C"/>
</dbReference>
<feature type="domain" description="ABC3 transporter permease C-terminal" evidence="8">
    <location>
        <begin position="273"/>
        <end position="389"/>
    </location>
</feature>
<evidence type="ECO:0000259" key="9">
    <source>
        <dbReference type="Pfam" id="PF12704"/>
    </source>
</evidence>
<keyword evidence="11" id="KW-1185">Reference proteome</keyword>
<evidence type="ECO:0000256" key="6">
    <source>
        <dbReference type="ARBA" id="ARBA00038076"/>
    </source>
</evidence>